<dbReference type="Gene3D" id="3.40.630.10">
    <property type="entry name" value="Zn peptidases"/>
    <property type="match status" value="1"/>
</dbReference>
<accession>A0A8H7M1X1</accession>
<dbReference type="InterPro" id="IPR012337">
    <property type="entry name" value="RNaseH-like_sf"/>
</dbReference>
<dbReference type="Gene3D" id="3.50.30.30">
    <property type="match status" value="1"/>
</dbReference>
<dbReference type="PANTHER" id="PTHR10404">
    <property type="entry name" value="N-ACETYLATED-ALPHA-LINKED ACIDIC DIPEPTIDASE"/>
    <property type="match status" value="1"/>
</dbReference>
<dbReference type="SUPFAM" id="SSF52025">
    <property type="entry name" value="PA domain"/>
    <property type="match status" value="1"/>
</dbReference>
<comment type="similarity">
    <text evidence="1">Belongs to the peptidase M28 family. M28B subfamily.</text>
</comment>
<evidence type="ECO:0000259" key="4">
    <source>
        <dbReference type="Pfam" id="PF04389"/>
    </source>
</evidence>
<feature type="domain" description="Peptidase M28" evidence="4">
    <location>
        <begin position="967"/>
        <end position="1042"/>
    </location>
</feature>
<dbReference type="Proteomes" id="UP000614334">
    <property type="component" value="Unassembled WGS sequence"/>
</dbReference>
<evidence type="ECO:0000259" key="3">
    <source>
        <dbReference type="Pfam" id="PF04253"/>
    </source>
</evidence>
<dbReference type="SUPFAM" id="SSF47672">
    <property type="entry name" value="Transferrin receptor-like dimerisation domain"/>
    <property type="match status" value="1"/>
</dbReference>
<evidence type="ECO:0000256" key="1">
    <source>
        <dbReference type="ARBA" id="ARBA00005634"/>
    </source>
</evidence>
<dbReference type="SUPFAM" id="SSF53098">
    <property type="entry name" value="Ribonuclease H-like"/>
    <property type="match status" value="1"/>
</dbReference>
<dbReference type="Pfam" id="PF04253">
    <property type="entry name" value="TFR_dimer"/>
    <property type="match status" value="1"/>
</dbReference>
<dbReference type="Pfam" id="PF04937">
    <property type="entry name" value="DUF659"/>
    <property type="match status" value="1"/>
</dbReference>
<protein>
    <submittedName>
        <fullName evidence="6">Zn-dependent exopeptidase</fullName>
    </submittedName>
</protein>
<dbReference type="EMBL" id="JACYCF010000019">
    <property type="protein sequence ID" value="KAF8750774.1"/>
    <property type="molecule type" value="Genomic_DNA"/>
</dbReference>
<gene>
    <name evidence="6" type="ORF">RHS01_09017</name>
</gene>
<dbReference type="PANTHER" id="PTHR10404:SF46">
    <property type="entry name" value="VACUOLAR PROTEIN SORTING-ASSOCIATED PROTEIN 70"/>
    <property type="match status" value="1"/>
</dbReference>
<dbReference type="Pfam" id="PF04389">
    <property type="entry name" value="Peptidase_M28"/>
    <property type="match status" value="1"/>
</dbReference>
<evidence type="ECO:0000313" key="6">
    <source>
        <dbReference type="EMBL" id="KAF8750774.1"/>
    </source>
</evidence>
<dbReference type="SUPFAM" id="SSF53187">
    <property type="entry name" value="Zn-dependent exopeptidases"/>
    <property type="match status" value="1"/>
</dbReference>
<evidence type="ECO:0000313" key="7">
    <source>
        <dbReference type="Proteomes" id="UP000614334"/>
    </source>
</evidence>
<dbReference type="Pfam" id="PF02225">
    <property type="entry name" value="PA"/>
    <property type="match status" value="1"/>
</dbReference>
<dbReference type="GO" id="GO:0004180">
    <property type="term" value="F:carboxypeptidase activity"/>
    <property type="evidence" value="ECO:0007669"/>
    <property type="project" value="TreeGrafter"/>
</dbReference>
<dbReference type="Gene3D" id="1.20.930.40">
    <property type="entry name" value="Transferrin receptor-like, dimerisation domain"/>
    <property type="match status" value="1"/>
</dbReference>
<name>A0A8H7M1X1_9AGAM</name>
<organism evidence="6 7">
    <name type="scientific">Rhizoctonia solani</name>
    <dbReference type="NCBI Taxonomy" id="456999"/>
    <lineage>
        <taxon>Eukaryota</taxon>
        <taxon>Fungi</taxon>
        <taxon>Dikarya</taxon>
        <taxon>Basidiomycota</taxon>
        <taxon>Agaricomycotina</taxon>
        <taxon>Agaricomycetes</taxon>
        <taxon>Cantharellales</taxon>
        <taxon>Ceratobasidiaceae</taxon>
        <taxon>Rhizoctonia</taxon>
    </lineage>
</organism>
<dbReference type="InterPro" id="IPR039373">
    <property type="entry name" value="Peptidase_M28B"/>
</dbReference>
<evidence type="ECO:0000259" key="5">
    <source>
        <dbReference type="Pfam" id="PF04937"/>
    </source>
</evidence>
<reference evidence="6" key="1">
    <citation type="submission" date="2020-09" db="EMBL/GenBank/DDBJ databases">
        <title>Comparative genome analyses of four rice-infecting Rhizoctonia solani isolates reveal extensive enrichment of homogalacturonan modification genes.</title>
        <authorList>
            <person name="Lee D.-Y."/>
            <person name="Jeon J."/>
            <person name="Kim K.-T."/>
            <person name="Cheong K."/>
            <person name="Song H."/>
            <person name="Choi G."/>
            <person name="Ko J."/>
            <person name="Opiyo S.O."/>
            <person name="Zuo S."/>
            <person name="Madhav S."/>
            <person name="Lee Y.-H."/>
            <person name="Wang G.-L."/>
        </authorList>
    </citation>
    <scope>NUCLEOTIDE SEQUENCE</scope>
    <source>
        <strain evidence="6">AG1-IA B2</strain>
    </source>
</reference>
<dbReference type="InterPro" id="IPR007365">
    <property type="entry name" value="TFR-like_dimer_dom"/>
</dbReference>
<dbReference type="InterPro" id="IPR046450">
    <property type="entry name" value="PA_dom_sf"/>
</dbReference>
<sequence>MPASLWHWQYFQTRPHNLKSPGDRDHYNGGIYANTWCRTCIASCISVMEQEDQKALEEGVISEVRPQNELLRQALSLVRPIPGRREAFEAHIRSCERIPPRPRIAPATIYNLLSKEQQDEFNFDLCKLWIANGFAWHAINAPETYKFFQKWLPGATLPDRHKLSGPILRTQLEAANTSMHNAISGRLATGMSDGWKNVRRNALIASMLSVDYKTYTVRVHDLSAQHKTAENHLKLVLSDIDKTEKEHNVRVIAWVSDAGGDSRAMRVRLHRLRPHILVFDCWAHQINLVVGDIMSLTSRLVDTADDAINIIKWMLNHSYLLGLFRQEQARDGRKPRSLALPFSLDGPHIPFVPISSKCRANPELVQQAETVLKNIDDPEFWLRLNKLKLYLEPLAIAANVSQAATTRLDHILVELGRLYYTFSNLGFNPKIRECVLESLERRWGKADQDPFILAVFLNPFIRARLFSRKNTSLNRSALYGIVKRVFRRVFCKENDLELYEAFLDYYDSRNEFHPDRWDYESSEQCTSERDYSARWDTFTQSGVIGWDTRRVYCDVDAIEEELVTPSVRSLITQLRQDVLDDEDPLDDEPVNRRRYAPEKVQRLNNLDAELELYGTVSLTEGVLAINVEIGVDQEKAPLSASWLGIFYMNRTFLVDLDIQNVEETFLSIPSTESAHSRVSKLWTSKPHLAGSQNDYTSALELLRAFQSHLGLDSTGPPPVYEAGSAESQNAILGIGQLEKPKAWIDTYYPLLETPGERRLELLDAGGAVSWSANLEEHLTGAGNVIGAWHAFSKSGEVKARIVYANYGFKSDFEALKEEGCDVTGSIVLIREGYTFRGLRIKEAAKAGAIGCLTFKNPRTDDPVTVQNGYKPWPEGPARNPHAVTRGHVSDISHQSGVVSDPTTPGYPSYRDAPRVEPKGLPSIPSLPISWHNACILLKEIEDSGGKKSKREVRLVNNVHRQIGPIWNVMAVIPGYIRDEVVVAGNHRDAWVFGASDPTSGTVSLHEMSRGLGQLLQLRWKPFRTILLASWDGEESVADWLRGHAVAYLNVDKSTSGSMLRIRGTPSIAPLLRQAALDLPHYSRPESGQTLWDARDDRGPFAEPIKQKSIVIACGDLSFTNTGGDAAYHYHSFYDSEDWMNQYGDPGCLRRVAIAKYWGLVLLRMANSFILPLDTTQYALELDDYLDKIVKLLPSLPNELDISQLRKAIKEVQAASKNLDRDKAQVTIRLKEYFNRVGESGGQNTRTILQEAFSWLDRKEVANSGLAQLMIDVSSINKKLANFERGFISEAGLPGREWYRHLIVAPGKWIGYGATNFPSLTEAITEFRDPVLAAEQVQRLTHLLCNLAESLNE</sequence>
<evidence type="ECO:0000259" key="2">
    <source>
        <dbReference type="Pfam" id="PF02225"/>
    </source>
</evidence>
<dbReference type="InterPro" id="IPR007484">
    <property type="entry name" value="Peptidase_M28"/>
</dbReference>
<feature type="domain" description="DUF659" evidence="5">
    <location>
        <begin position="158"/>
        <end position="297"/>
    </location>
</feature>
<dbReference type="InterPro" id="IPR036757">
    <property type="entry name" value="TFR-like_dimer_dom_sf"/>
</dbReference>
<dbReference type="InterPro" id="IPR007021">
    <property type="entry name" value="DUF659"/>
</dbReference>
<feature type="domain" description="PA" evidence="2">
    <location>
        <begin position="798"/>
        <end position="864"/>
    </location>
</feature>
<comment type="caution">
    <text evidence="6">The sequence shown here is derived from an EMBL/GenBank/DDBJ whole genome shotgun (WGS) entry which is preliminary data.</text>
</comment>
<proteinExistence type="inferred from homology"/>
<dbReference type="CDD" id="cd02121">
    <property type="entry name" value="PA_GCPII_like"/>
    <property type="match status" value="1"/>
</dbReference>
<feature type="domain" description="Transferrin receptor-like dimerisation" evidence="3">
    <location>
        <begin position="1200"/>
        <end position="1350"/>
    </location>
</feature>
<dbReference type="InterPro" id="IPR003137">
    <property type="entry name" value="PA_domain"/>
</dbReference>